<evidence type="ECO:0000256" key="8">
    <source>
        <dbReference type="ARBA" id="ARBA00023031"/>
    </source>
</evidence>
<name>A0A0H3YH99_9VIRU</name>
<keyword evidence="10" id="KW-1038">Host endoplasmic reticulum</keyword>
<evidence type="ECO:0000313" key="16">
    <source>
        <dbReference type="Proteomes" id="UP000203348"/>
    </source>
</evidence>
<dbReference type="OrthoDB" id="29091at10239"/>
<keyword evidence="4" id="KW-0813">Transport</keyword>
<dbReference type="Pfam" id="PF02495">
    <property type="entry name" value="TGBp3"/>
    <property type="match status" value="1"/>
</dbReference>
<dbReference type="GO" id="GO:0046740">
    <property type="term" value="P:transport of virus in host, cell to cell"/>
    <property type="evidence" value="ECO:0007669"/>
    <property type="project" value="UniProtKB-KW"/>
</dbReference>
<dbReference type="KEGG" id="vg:25067447"/>
<comment type="function">
    <text evidence="11">Plays a role in viral cell-to-cell propagation, by facilitating genome transport to neighboring plant cells through plasmosdesmata. May induce the formation of granular vesicles derived from the Endoplasmic reticulum, which align on actin filaments.</text>
</comment>
<protein>
    <recommendedName>
        <fullName evidence="3">Movement protein TGBp3</fullName>
    </recommendedName>
    <alternativeName>
        <fullName evidence="12">7 kDa protein</fullName>
    </alternativeName>
    <alternativeName>
        <fullName evidence="13">Triple gene block 3 protein</fullName>
    </alternativeName>
</protein>
<evidence type="ECO:0000256" key="6">
    <source>
        <dbReference type="ARBA" id="ARBA00022870"/>
    </source>
</evidence>
<dbReference type="EMBL" id="KP828803">
    <property type="protein sequence ID" value="AKN20459.1"/>
    <property type="molecule type" value="Genomic_RNA"/>
</dbReference>
<dbReference type="GO" id="GO:0044167">
    <property type="term" value="C:host cell endoplasmic reticulum membrane"/>
    <property type="evidence" value="ECO:0007669"/>
    <property type="project" value="UniProtKB-SubCell"/>
</dbReference>
<evidence type="ECO:0000256" key="2">
    <source>
        <dbReference type="ARBA" id="ARBA00010355"/>
    </source>
</evidence>
<keyword evidence="6" id="KW-1043">Host membrane</keyword>
<dbReference type="InterPro" id="IPR003411">
    <property type="entry name" value="TGBp3"/>
</dbReference>
<evidence type="ECO:0000256" key="12">
    <source>
        <dbReference type="ARBA" id="ARBA00030266"/>
    </source>
</evidence>
<evidence type="ECO:0000256" key="4">
    <source>
        <dbReference type="ARBA" id="ARBA00022448"/>
    </source>
</evidence>
<sequence>MQLSQIIAGLISCCVVLLSLHVIEFYLKNTQNSCTIILTGESVKILGCDFSSEFIEYAKTLKVQAI</sequence>
<comment type="similarity">
    <text evidence="2">Belongs to the Tymovirales TGBp3 protein family.</text>
</comment>
<evidence type="ECO:0000256" key="3">
    <source>
        <dbReference type="ARBA" id="ARBA00013812"/>
    </source>
</evidence>
<feature type="transmembrane region" description="Helical" evidence="14">
    <location>
        <begin position="6"/>
        <end position="27"/>
    </location>
</feature>
<keyword evidence="7 14" id="KW-1133">Transmembrane helix</keyword>
<keyword evidence="9 14" id="KW-0472">Membrane</keyword>
<proteinExistence type="inferred from homology"/>
<organism evidence="15 16">
    <name type="scientific">Pea streak virus</name>
    <dbReference type="NCBI Taxonomy" id="157777"/>
    <lineage>
        <taxon>Viruses</taxon>
        <taxon>Riboviria</taxon>
        <taxon>Orthornavirae</taxon>
        <taxon>Kitrinoviricota</taxon>
        <taxon>Alsuviricetes</taxon>
        <taxon>Tymovirales</taxon>
        <taxon>Betaflexiviridae</taxon>
        <taxon>Quinvirinae</taxon>
        <taxon>Carlavirus</taxon>
        <taxon>Carlavirus pisi</taxon>
    </lineage>
</organism>
<keyword evidence="8" id="KW-0916">Viral movement protein</keyword>
<dbReference type="Proteomes" id="UP000203348">
    <property type="component" value="Segment"/>
</dbReference>
<evidence type="ECO:0000256" key="7">
    <source>
        <dbReference type="ARBA" id="ARBA00022989"/>
    </source>
</evidence>
<dbReference type="RefSeq" id="YP_009158849.1">
    <property type="nucleotide sequence ID" value="NC_027527.1"/>
</dbReference>
<evidence type="ECO:0000256" key="13">
    <source>
        <dbReference type="ARBA" id="ARBA00033148"/>
    </source>
</evidence>
<evidence type="ECO:0000256" key="11">
    <source>
        <dbReference type="ARBA" id="ARBA00025270"/>
    </source>
</evidence>
<reference evidence="15 16" key="1">
    <citation type="journal article" date="2015" name="Arch. Virol.">
        <title>The complete nucleotide sequence and genome organization of pea streak virus (genus Carlavirus).</title>
        <authorList>
            <person name="Su L."/>
            <person name="Li Z."/>
            <person name="Bernardy M."/>
            <person name="Wiersma P.A."/>
            <person name="Cheng Z."/>
            <person name="Xiang Y."/>
        </authorList>
    </citation>
    <scope>NUCLEOTIDE SEQUENCE [LARGE SCALE GENOMIC DNA]</scope>
    <source>
        <strain evidence="15">VRS-541</strain>
    </source>
</reference>
<evidence type="ECO:0000256" key="14">
    <source>
        <dbReference type="SAM" id="Phobius"/>
    </source>
</evidence>
<evidence type="ECO:0000256" key="10">
    <source>
        <dbReference type="ARBA" id="ARBA00023184"/>
    </source>
</evidence>
<comment type="subcellular location">
    <subcellularLocation>
        <location evidence="1">Host endoplasmic reticulum membrane</location>
    </subcellularLocation>
</comment>
<keyword evidence="5 14" id="KW-0812">Transmembrane</keyword>
<evidence type="ECO:0000256" key="1">
    <source>
        <dbReference type="ARBA" id="ARBA00004625"/>
    </source>
</evidence>
<dbReference type="GeneID" id="25067447"/>
<evidence type="ECO:0000256" key="9">
    <source>
        <dbReference type="ARBA" id="ARBA00023136"/>
    </source>
</evidence>
<evidence type="ECO:0000256" key="5">
    <source>
        <dbReference type="ARBA" id="ARBA00022692"/>
    </source>
</evidence>
<accession>A0A0H3YH99</accession>
<evidence type="ECO:0000313" key="15">
    <source>
        <dbReference type="EMBL" id="AKN20459.1"/>
    </source>
</evidence>